<dbReference type="PATRIC" id="fig|999432.5.peg.1400"/>
<dbReference type="InterPro" id="IPR025501">
    <property type="entry name" value="MinD_FleN"/>
</dbReference>
<dbReference type="SUPFAM" id="SSF52540">
    <property type="entry name" value="P-loop containing nucleoside triphosphate hydrolases"/>
    <property type="match status" value="1"/>
</dbReference>
<keyword evidence="1" id="KW-0547">Nucleotide-binding</keyword>
<evidence type="ECO:0000259" key="3">
    <source>
        <dbReference type="Pfam" id="PF01656"/>
    </source>
</evidence>
<dbReference type="Pfam" id="PF01656">
    <property type="entry name" value="CbiA"/>
    <property type="match status" value="1"/>
</dbReference>
<sequence length="297" mass="32732">MTDQAEDLKTLMKNKNSSDKAVLSDLPPKRKSRIIAVTSGKGGVGKTNISTNMAIAYAKMGKNVIVIDADLGLANVNVMMNIIPKFNLYHVMKKQKKMSDIIIDTEYGIKFVAGASGFSKIANMEEAERSDFIKELYTLAEADIIIIDTSAGVSKNVLSFVAAADEVVIVTTSEPTAITDAYGIIKIIATEVENYDLNLKMVVNRVNSALEGKKIAERMIQIVAQFLNLKVEYLGFIYNDPAVEQAVLKQKPFFISAPKSKAASCLRHIVAKLEKTDYNEYSGLSGFLQKLFGRKWE</sequence>
<dbReference type="GO" id="GO:0016887">
    <property type="term" value="F:ATP hydrolysis activity"/>
    <property type="evidence" value="ECO:0007669"/>
    <property type="project" value="TreeGrafter"/>
</dbReference>
<dbReference type="EMBL" id="AGDV01000011">
    <property type="protein sequence ID" value="EMB33533.1"/>
    <property type="molecule type" value="Genomic_DNA"/>
</dbReference>
<dbReference type="InterPro" id="IPR002586">
    <property type="entry name" value="CobQ/CobB/MinD/ParA_Nub-bd_dom"/>
</dbReference>
<dbReference type="PIRSF" id="PIRSF003092">
    <property type="entry name" value="MinD"/>
    <property type="match status" value="1"/>
</dbReference>
<dbReference type="CDD" id="cd02038">
    <property type="entry name" value="FlhG-like"/>
    <property type="match status" value="1"/>
</dbReference>
<protein>
    <recommendedName>
        <fullName evidence="3">CobQ/CobB/MinD/ParA nucleotide binding domain-containing protein</fullName>
    </recommendedName>
</protein>
<dbReference type="GO" id="GO:0051782">
    <property type="term" value="P:negative regulation of cell division"/>
    <property type="evidence" value="ECO:0007669"/>
    <property type="project" value="TreeGrafter"/>
</dbReference>
<dbReference type="GO" id="GO:0005829">
    <property type="term" value="C:cytosol"/>
    <property type="evidence" value="ECO:0007669"/>
    <property type="project" value="TreeGrafter"/>
</dbReference>
<dbReference type="PANTHER" id="PTHR43384:SF4">
    <property type="entry name" value="CELLULOSE BIOSYNTHESIS PROTEIN BCSQ-RELATED"/>
    <property type="match status" value="1"/>
</dbReference>
<dbReference type="Proteomes" id="UP000011705">
    <property type="component" value="Chromosome"/>
</dbReference>
<dbReference type="PANTHER" id="PTHR43384">
    <property type="entry name" value="SEPTUM SITE-DETERMINING PROTEIN MIND HOMOLOG, CHLOROPLASTIC-RELATED"/>
    <property type="match status" value="1"/>
</dbReference>
<dbReference type="HOGENOM" id="CLU_037612_0_0_12"/>
<organism evidence="4">
    <name type="scientific">Treponema denticola H-22</name>
    <dbReference type="NCBI Taxonomy" id="999432"/>
    <lineage>
        <taxon>Bacteria</taxon>
        <taxon>Pseudomonadati</taxon>
        <taxon>Spirochaetota</taxon>
        <taxon>Spirochaetia</taxon>
        <taxon>Spirochaetales</taxon>
        <taxon>Treponemataceae</taxon>
        <taxon>Treponema</taxon>
    </lineage>
</organism>
<evidence type="ECO:0000256" key="1">
    <source>
        <dbReference type="ARBA" id="ARBA00022741"/>
    </source>
</evidence>
<accession>A0A0E2EHE1</accession>
<dbReference type="AlphaFoldDB" id="A0A0E2EHE1"/>
<dbReference type="GO" id="GO:0005524">
    <property type="term" value="F:ATP binding"/>
    <property type="evidence" value="ECO:0007669"/>
    <property type="project" value="UniProtKB-KW"/>
</dbReference>
<evidence type="ECO:0000313" key="4">
    <source>
        <dbReference type="EMBL" id="EMB33533.1"/>
    </source>
</evidence>
<dbReference type="InterPro" id="IPR027417">
    <property type="entry name" value="P-loop_NTPase"/>
</dbReference>
<dbReference type="RefSeq" id="WP_002667109.1">
    <property type="nucleotide sequence ID" value="NZ_CM001795.1"/>
</dbReference>
<evidence type="ECO:0000256" key="2">
    <source>
        <dbReference type="ARBA" id="ARBA00022840"/>
    </source>
</evidence>
<feature type="domain" description="CobQ/CobB/MinD/ParA nucleotide binding" evidence="3">
    <location>
        <begin position="35"/>
        <end position="253"/>
    </location>
</feature>
<comment type="caution">
    <text evidence="4">The sequence shown here is derived from an EMBL/GenBank/DDBJ whole genome shotgun (WGS) entry which is preliminary data.</text>
</comment>
<proteinExistence type="predicted"/>
<dbReference type="Gene3D" id="3.40.50.300">
    <property type="entry name" value="P-loop containing nucleotide triphosphate hydrolases"/>
    <property type="match status" value="1"/>
</dbReference>
<dbReference type="GO" id="GO:0009898">
    <property type="term" value="C:cytoplasmic side of plasma membrane"/>
    <property type="evidence" value="ECO:0007669"/>
    <property type="project" value="TreeGrafter"/>
</dbReference>
<reference evidence="4" key="1">
    <citation type="submission" date="2012-01" db="EMBL/GenBank/DDBJ databases">
        <title>The Genome Sequence of Treponema denticola H-22.</title>
        <authorList>
            <consortium name="The Broad Institute Genome Sequencing Platform"/>
            <person name="Earl A."/>
            <person name="Ward D."/>
            <person name="Feldgarden M."/>
            <person name="Gevers D."/>
            <person name="Blanton J.M."/>
            <person name="Fenno C.J."/>
            <person name="Baranova O.V."/>
            <person name="Mathney J."/>
            <person name="Dewhirst F.E."/>
            <person name="Izard J."/>
            <person name="Young S.K."/>
            <person name="Zeng Q."/>
            <person name="Gargeya S."/>
            <person name="Fitzgerald M."/>
            <person name="Haas B."/>
            <person name="Abouelleil A."/>
            <person name="Alvarado L."/>
            <person name="Arachchi H.M."/>
            <person name="Berlin A."/>
            <person name="Chapman S.B."/>
            <person name="Gearin G."/>
            <person name="Goldberg J."/>
            <person name="Griggs A."/>
            <person name="Gujja S."/>
            <person name="Hansen M."/>
            <person name="Heiman D."/>
            <person name="Howarth C."/>
            <person name="Larimer J."/>
            <person name="Lui A."/>
            <person name="MacDonald P.J.P."/>
            <person name="McCowen C."/>
            <person name="Montmayeur A."/>
            <person name="Murphy C."/>
            <person name="Neiman D."/>
            <person name="Pearson M."/>
            <person name="Priest M."/>
            <person name="Roberts A."/>
            <person name="Saif S."/>
            <person name="Shea T."/>
            <person name="Sisk P."/>
            <person name="Stolte C."/>
            <person name="Sykes S."/>
            <person name="Wortman J."/>
            <person name="Nusbaum C."/>
            <person name="Birren B."/>
        </authorList>
    </citation>
    <scope>NUCLEOTIDE SEQUENCE [LARGE SCALE GENOMIC DNA]</scope>
    <source>
        <strain evidence="4">H-22</strain>
    </source>
</reference>
<gene>
    <name evidence="4" type="ORF">HMPREF9726_01347</name>
</gene>
<dbReference type="InterPro" id="IPR033875">
    <property type="entry name" value="FlhG"/>
</dbReference>
<dbReference type="InterPro" id="IPR050625">
    <property type="entry name" value="ParA/MinD_ATPase"/>
</dbReference>
<name>A0A0E2EHE1_TREDN</name>
<keyword evidence="2" id="KW-0067">ATP-binding</keyword>